<gene>
    <name evidence="8" type="ORF">Zmor_022595</name>
</gene>
<feature type="signal peptide" evidence="6">
    <location>
        <begin position="1"/>
        <end position="17"/>
    </location>
</feature>
<comment type="similarity">
    <text evidence="1 6">Belongs to the type-B carboxylesterase/lipase family.</text>
</comment>
<evidence type="ECO:0000256" key="6">
    <source>
        <dbReference type="RuleBase" id="RU361235"/>
    </source>
</evidence>
<dbReference type="CDD" id="cd00312">
    <property type="entry name" value="Esterase_lipase"/>
    <property type="match status" value="1"/>
</dbReference>
<protein>
    <recommendedName>
        <fullName evidence="6">Carboxylic ester hydrolase</fullName>
        <ecNumber evidence="6">3.1.1.-</ecNumber>
    </recommendedName>
</protein>
<dbReference type="GO" id="GO:0052689">
    <property type="term" value="F:carboxylic ester hydrolase activity"/>
    <property type="evidence" value="ECO:0007669"/>
    <property type="project" value="UniProtKB-KW"/>
</dbReference>
<dbReference type="Proteomes" id="UP001168821">
    <property type="component" value="Unassembled WGS sequence"/>
</dbReference>
<keyword evidence="3 6" id="KW-0378">Hydrolase</keyword>
<evidence type="ECO:0000313" key="9">
    <source>
        <dbReference type="Proteomes" id="UP001168821"/>
    </source>
</evidence>
<reference evidence="8" key="1">
    <citation type="journal article" date="2023" name="G3 (Bethesda)">
        <title>Whole genome assemblies of Zophobas morio and Tenebrio molitor.</title>
        <authorList>
            <person name="Kaur S."/>
            <person name="Stinson S.A."/>
            <person name="diCenzo G.C."/>
        </authorList>
    </citation>
    <scope>NUCLEOTIDE SEQUENCE</scope>
    <source>
        <strain evidence="8">QUZm001</strain>
    </source>
</reference>
<evidence type="ECO:0000256" key="5">
    <source>
        <dbReference type="ARBA" id="ARBA00023180"/>
    </source>
</evidence>
<feature type="chain" id="PRO_5041490129" description="Carboxylic ester hydrolase" evidence="6">
    <location>
        <begin position="18"/>
        <end position="561"/>
    </location>
</feature>
<dbReference type="Gene3D" id="3.40.50.1820">
    <property type="entry name" value="alpha/beta hydrolase"/>
    <property type="match status" value="1"/>
</dbReference>
<dbReference type="InterPro" id="IPR019819">
    <property type="entry name" value="Carboxylesterase_B_CS"/>
</dbReference>
<dbReference type="AlphaFoldDB" id="A0AA38HWI6"/>
<proteinExistence type="inferred from homology"/>
<name>A0AA38HWI6_9CUCU</name>
<dbReference type="InterPro" id="IPR019826">
    <property type="entry name" value="Carboxylesterase_B_AS"/>
</dbReference>
<dbReference type="Pfam" id="PF00135">
    <property type="entry name" value="COesterase"/>
    <property type="match status" value="1"/>
</dbReference>
<dbReference type="EMBL" id="JALNTZ010000007">
    <property type="protein sequence ID" value="KAJ3644895.1"/>
    <property type="molecule type" value="Genomic_DNA"/>
</dbReference>
<keyword evidence="2" id="KW-0719">Serine esterase</keyword>
<dbReference type="PANTHER" id="PTHR43142:SF1">
    <property type="entry name" value="CARBOXYLIC ESTER HYDROLASE"/>
    <property type="match status" value="1"/>
</dbReference>
<evidence type="ECO:0000256" key="3">
    <source>
        <dbReference type="ARBA" id="ARBA00022801"/>
    </source>
</evidence>
<dbReference type="PROSITE" id="PS00941">
    <property type="entry name" value="CARBOXYLESTERASE_B_2"/>
    <property type="match status" value="1"/>
</dbReference>
<dbReference type="EC" id="3.1.1.-" evidence="6"/>
<dbReference type="SUPFAM" id="SSF53474">
    <property type="entry name" value="alpha/beta-Hydrolases"/>
    <property type="match status" value="1"/>
</dbReference>
<dbReference type="PROSITE" id="PS00122">
    <property type="entry name" value="CARBOXYLESTERASE_B_1"/>
    <property type="match status" value="1"/>
</dbReference>
<evidence type="ECO:0000259" key="7">
    <source>
        <dbReference type="Pfam" id="PF00135"/>
    </source>
</evidence>
<comment type="caution">
    <text evidence="8">The sequence shown here is derived from an EMBL/GenBank/DDBJ whole genome shotgun (WGS) entry which is preliminary data.</text>
</comment>
<dbReference type="FunFam" id="3.40.50.1820:FF:000155">
    <property type="entry name" value="Carboxylic ester hydrolase"/>
    <property type="match status" value="1"/>
</dbReference>
<organism evidence="8 9">
    <name type="scientific">Zophobas morio</name>
    <dbReference type="NCBI Taxonomy" id="2755281"/>
    <lineage>
        <taxon>Eukaryota</taxon>
        <taxon>Metazoa</taxon>
        <taxon>Ecdysozoa</taxon>
        <taxon>Arthropoda</taxon>
        <taxon>Hexapoda</taxon>
        <taxon>Insecta</taxon>
        <taxon>Pterygota</taxon>
        <taxon>Neoptera</taxon>
        <taxon>Endopterygota</taxon>
        <taxon>Coleoptera</taxon>
        <taxon>Polyphaga</taxon>
        <taxon>Cucujiformia</taxon>
        <taxon>Tenebrionidae</taxon>
        <taxon>Zophobas</taxon>
    </lineage>
</organism>
<dbReference type="InterPro" id="IPR029058">
    <property type="entry name" value="AB_hydrolase_fold"/>
</dbReference>
<keyword evidence="6" id="KW-0732">Signal</keyword>
<dbReference type="InterPro" id="IPR002018">
    <property type="entry name" value="CarbesteraseB"/>
</dbReference>
<keyword evidence="9" id="KW-1185">Reference proteome</keyword>
<evidence type="ECO:0000256" key="2">
    <source>
        <dbReference type="ARBA" id="ARBA00022487"/>
    </source>
</evidence>
<evidence type="ECO:0000256" key="1">
    <source>
        <dbReference type="ARBA" id="ARBA00005964"/>
    </source>
</evidence>
<keyword evidence="4" id="KW-1015">Disulfide bond</keyword>
<feature type="domain" description="Carboxylesterase type B" evidence="7">
    <location>
        <begin position="22"/>
        <end position="527"/>
    </location>
</feature>
<evidence type="ECO:0000256" key="4">
    <source>
        <dbReference type="ARBA" id="ARBA00023157"/>
    </source>
</evidence>
<evidence type="ECO:0000313" key="8">
    <source>
        <dbReference type="EMBL" id="KAJ3644895.1"/>
    </source>
</evidence>
<accession>A0AA38HWI6</accession>
<dbReference type="PANTHER" id="PTHR43142">
    <property type="entry name" value="CARBOXYLIC ESTER HYDROLASE"/>
    <property type="match status" value="1"/>
</dbReference>
<keyword evidence="5" id="KW-0325">Glycoprotein</keyword>
<sequence>MEYLLVLLFLLQVLAFATPDNPPVVELPNLGKIKGDFGKSLNGRSFYSFEGVPYARPPIGEHRFEPPSPVTPWVGTWEAKTIYKCIQYNQYTPPGQDYVIGDEDCLYLNIYTPNLDKNANLDVVVYIHGGAFMFNWGGLHGPDYLLDENVVLVNLNYRLGPLGFLSTKDPVVPGNNGAKDQIFALEFIKQHVKYFGGNPDSVTIMGMSAGGASVHFHYLSPKSRGLFHRGISQSGTTLDPWVLQEQPLQKAKKLATNVGCRSKDTTKMIACLKKRPARQIVASVKTFQPWLYTPFSPFGLVVDPWSPDPVLPAHPYTIIKDKQVYDVPWIASYTSSEGLYPAADFYIDEQYLEDVETRWNELLPFILDYNYTVDPKLHDQVSQDIRKHYLKDVKVSRSTFKDFIPVVSDRIFVIGIQKTALLQASVTKSPVYSYYFTYRGAHSWSEYRGGTTEDFGASHGDDTVYALKVEAVDTTTTEKDRDMIKLFTKLVTSFAKEGKPGVPVEWPPVSKDVKDPFVFLQIDSPQKLSVGYGVSENMEFWDSLPIIENEKLVARHAKDEL</sequence>